<sequence length="405" mass="46350">MDDFNATISDCNLHDISFSGRSFMWNRALLWQRLDRILFNSNWISSFPMSHVEHLSRTISDHSPLLLSINTSAKLTSTAFRFQNMWLLDKSFKDIILDNWQTPIFPDNNIKGMTRLWSKLSRLKQKLRWWNKTVFKNLFSNIKEAEVKVSELDKIYIENSSSKNLRAGGGGLIRNHLGEVLLAFAAPLNPCNAITAELMALDYGLQLCSKLGIVSVWIEVDVMLIIQFLNNMAQGNVAADYLAGLGGHFYLICLVGGSLWGLVAARFPRCYSVWPVLYVPLVGCILVALQVWSVVWKRDLGLVVWYQLPPNSQFQRIINTYEPLLSDGRAPLVWFCLWLGVRVVLLLWWFALGGRSLLQLWYDASISCDSLSPLVIFTWEMYSIMWYSCWALFWPGLFGNARDVG</sequence>
<keyword evidence="1" id="KW-1133">Transmembrane helix</keyword>
<feature type="transmembrane region" description="Helical" evidence="1">
    <location>
        <begin position="332"/>
        <end position="352"/>
    </location>
</feature>
<dbReference type="InterPro" id="IPR036691">
    <property type="entry name" value="Endo/exonu/phosph_ase_sf"/>
</dbReference>
<evidence type="ECO:0000259" key="2">
    <source>
        <dbReference type="Pfam" id="PF13456"/>
    </source>
</evidence>
<dbReference type="SUPFAM" id="SSF53098">
    <property type="entry name" value="Ribonuclease H-like"/>
    <property type="match status" value="1"/>
</dbReference>
<dbReference type="Gene3D" id="3.60.10.10">
    <property type="entry name" value="Endonuclease/exonuclease/phosphatase"/>
    <property type="match status" value="1"/>
</dbReference>
<dbReference type="Gene3D" id="3.30.420.10">
    <property type="entry name" value="Ribonuclease H-like superfamily/Ribonuclease H"/>
    <property type="match status" value="1"/>
</dbReference>
<keyword evidence="1" id="KW-0812">Transmembrane</keyword>
<evidence type="ECO:0000256" key="1">
    <source>
        <dbReference type="SAM" id="Phobius"/>
    </source>
</evidence>
<comment type="caution">
    <text evidence="3">The sequence shown here is derived from an EMBL/GenBank/DDBJ whole genome shotgun (WGS) entry which is preliminary data.</text>
</comment>
<feature type="domain" description="RNase H type-1" evidence="2">
    <location>
        <begin position="162"/>
        <end position="234"/>
    </location>
</feature>
<feature type="transmembrane region" description="Helical" evidence="1">
    <location>
        <begin position="241"/>
        <end position="264"/>
    </location>
</feature>
<dbReference type="PANTHER" id="PTHR33710:SF62">
    <property type="entry name" value="DUF4283 DOMAIN PROTEIN"/>
    <property type="match status" value="1"/>
</dbReference>
<feature type="transmembrane region" description="Helical" evidence="1">
    <location>
        <begin position="373"/>
        <end position="393"/>
    </location>
</feature>
<dbReference type="InterPro" id="IPR012337">
    <property type="entry name" value="RNaseH-like_sf"/>
</dbReference>
<dbReference type="PANTHER" id="PTHR33710">
    <property type="entry name" value="BNAC02G09200D PROTEIN"/>
    <property type="match status" value="1"/>
</dbReference>
<dbReference type="InterPro" id="IPR044730">
    <property type="entry name" value="RNase_H-like_dom_plant"/>
</dbReference>
<reference evidence="3 4" key="1">
    <citation type="journal article" date="2024" name="Plant Biotechnol. J.">
        <title>Dendrobium thyrsiflorum genome and its molecular insights into genes involved in important horticultural traits.</title>
        <authorList>
            <person name="Chen B."/>
            <person name="Wang J.Y."/>
            <person name="Zheng P.J."/>
            <person name="Li K.L."/>
            <person name="Liang Y.M."/>
            <person name="Chen X.F."/>
            <person name="Zhang C."/>
            <person name="Zhao X."/>
            <person name="He X."/>
            <person name="Zhang G.Q."/>
            <person name="Liu Z.J."/>
            <person name="Xu Q."/>
        </authorList>
    </citation>
    <scope>NUCLEOTIDE SEQUENCE [LARGE SCALE GENOMIC DNA]</scope>
    <source>
        <strain evidence="3">GZMU011</strain>
    </source>
</reference>
<dbReference type="CDD" id="cd06222">
    <property type="entry name" value="RNase_H_like"/>
    <property type="match status" value="1"/>
</dbReference>
<dbReference type="InterPro" id="IPR036397">
    <property type="entry name" value="RNaseH_sf"/>
</dbReference>
<dbReference type="SUPFAM" id="SSF56219">
    <property type="entry name" value="DNase I-like"/>
    <property type="match status" value="1"/>
</dbReference>
<dbReference type="EMBL" id="JANQDX010000014">
    <property type="protein sequence ID" value="KAL0912396.1"/>
    <property type="molecule type" value="Genomic_DNA"/>
</dbReference>
<keyword evidence="1" id="KW-0472">Membrane</keyword>
<dbReference type="AlphaFoldDB" id="A0ABD0UPX2"/>
<accession>A0ABD0UPX2</accession>
<dbReference type="Proteomes" id="UP001552299">
    <property type="component" value="Unassembled WGS sequence"/>
</dbReference>
<gene>
    <name evidence="3" type="ORF">M5K25_018364</name>
</gene>
<dbReference type="InterPro" id="IPR002156">
    <property type="entry name" value="RNaseH_domain"/>
</dbReference>
<dbReference type="Pfam" id="PF13456">
    <property type="entry name" value="RVT_3"/>
    <property type="match status" value="1"/>
</dbReference>
<name>A0ABD0UPX2_DENTH</name>
<feature type="transmembrane region" description="Helical" evidence="1">
    <location>
        <begin position="276"/>
        <end position="296"/>
    </location>
</feature>
<evidence type="ECO:0000313" key="4">
    <source>
        <dbReference type="Proteomes" id="UP001552299"/>
    </source>
</evidence>
<evidence type="ECO:0000313" key="3">
    <source>
        <dbReference type="EMBL" id="KAL0912396.1"/>
    </source>
</evidence>
<protein>
    <recommendedName>
        <fullName evidence="2">RNase H type-1 domain-containing protein</fullName>
    </recommendedName>
</protein>
<organism evidence="3 4">
    <name type="scientific">Dendrobium thyrsiflorum</name>
    <name type="common">Pinecone-like raceme dendrobium</name>
    <name type="synonym">Orchid</name>
    <dbReference type="NCBI Taxonomy" id="117978"/>
    <lineage>
        <taxon>Eukaryota</taxon>
        <taxon>Viridiplantae</taxon>
        <taxon>Streptophyta</taxon>
        <taxon>Embryophyta</taxon>
        <taxon>Tracheophyta</taxon>
        <taxon>Spermatophyta</taxon>
        <taxon>Magnoliopsida</taxon>
        <taxon>Liliopsida</taxon>
        <taxon>Asparagales</taxon>
        <taxon>Orchidaceae</taxon>
        <taxon>Epidendroideae</taxon>
        <taxon>Malaxideae</taxon>
        <taxon>Dendrobiinae</taxon>
        <taxon>Dendrobium</taxon>
    </lineage>
</organism>
<keyword evidence="4" id="KW-1185">Reference proteome</keyword>
<proteinExistence type="predicted"/>